<evidence type="ECO:0000313" key="1">
    <source>
        <dbReference type="EMBL" id="KAF5350693.1"/>
    </source>
</evidence>
<name>A0A8H5D0W3_9AGAR</name>
<dbReference type="AlphaFoldDB" id="A0A8H5D0W3"/>
<reference evidence="1 2" key="1">
    <citation type="journal article" date="2020" name="ISME J.">
        <title>Uncovering the hidden diversity of litter-decomposition mechanisms in mushroom-forming fungi.</title>
        <authorList>
            <person name="Floudas D."/>
            <person name="Bentzer J."/>
            <person name="Ahren D."/>
            <person name="Johansson T."/>
            <person name="Persson P."/>
            <person name="Tunlid A."/>
        </authorList>
    </citation>
    <scope>NUCLEOTIDE SEQUENCE [LARGE SCALE GENOMIC DNA]</scope>
    <source>
        <strain evidence="1 2">CBS 146.42</strain>
    </source>
</reference>
<comment type="caution">
    <text evidence="1">The sequence shown here is derived from an EMBL/GenBank/DDBJ whole genome shotgun (WGS) entry which is preliminary data.</text>
</comment>
<accession>A0A8H5D0W3</accession>
<protein>
    <recommendedName>
        <fullName evidence="3">F-box domain-containing protein</fullName>
    </recommendedName>
</protein>
<evidence type="ECO:0000313" key="2">
    <source>
        <dbReference type="Proteomes" id="UP000559027"/>
    </source>
</evidence>
<proteinExistence type="predicted"/>
<sequence length="539" mass="60621">MHLSTDPDIWTRILQFFRISLVDYLKPCQESAAAERSLNKQTLLSVALTCSSLLNPALSELWRSLSTLEYATKVYDTPTDSESGSSGFAFKYEEEGGYWTFNVATDQKEALAPRLRSYLRRIHCLRFEEFPNSREYTLWTILLVLSGSGSQGHLCPNLKGLFLLLKNVSPTMIYHLSPLISLSIESLDIDHVDEVENEKSTIVLLNLIRGHGTTSLRGLTYHGTSPSIFEEASHFHSLRKLNIKTYIKANPSLFKAPDIESLQCLRHLTRLSLDIRSFSWDAIEAARRWLGSLETLSELMLDGQWENIEHCVFKGITFHHIHHLRLFLTSPVGADLFFLLSLAFPALQLLGIQAQWDIRADSSLEFQLSDLMGLKARPMKKIALVNLPLHVSSGDIAILLTTWPLLEHITLLPDKAVRSGFVLDATFVLAQASRLGTRLKLLLLPLDFASLMATPTTSLPPAHSPLQQLILFIPNTVIPESLNEKQALVVKLLTLFPRLGNIDIISLGKHASNDLQSILDGFHQLLSSPPRRHERLFLN</sequence>
<organism evidence="1 2">
    <name type="scientific">Leucocoprinus leucothites</name>
    <dbReference type="NCBI Taxonomy" id="201217"/>
    <lineage>
        <taxon>Eukaryota</taxon>
        <taxon>Fungi</taxon>
        <taxon>Dikarya</taxon>
        <taxon>Basidiomycota</taxon>
        <taxon>Agaricomycotina</taxon>
        <taxon>Agaricomycetes</taxon>
        <taxon>Agaricomycetidae</taxon>
        <taxon>Agaricales</taxon>
        <taxon>Agaricineae</taxon>
        <taxon>Agaricaceae</taxon>
        <taxon>Leucocoprinus</taxon>
    </lineage>
</organism>
<evidence type="ECO:0008006" key="3">
    <source>
        <dbReference type="Google" id="ProtNLM"/>
    </source>
</evidence>
<keyword evidence="2" id="KW-1185">Reference proteome</keyword>
<dbReference type="OrthoDB" id="2631350at2759"/>
<gene>
    <name evidence="1" type="ORF">D9756_008509</name>
</gene>
<dbReference type="Proteomes" id="UP000559027">
    <property type="component" value="Unassembled WGS sequence"/>
</dbReference>
<dbReference type="EMBL" id="JAACJO010000014">
    <property type="protein sequence ID" value="KAF5350693.1"/>
    <property type="molecule type" value="Genomic_DNA"/>
</dbReference>